<accession>A0ABV6V464</accession>
<protein>
    <submittedName>
        <fullName evidence="1">Alpha/beta hydrolase</fullName>
    </submittedName>
</protein>
<reference evidence="1 2" key="1">
    <citation type="submission" date="2024-09" db="EMBL/GenBank/DDBJ databases">
        <authorList>
            <person name="Lee S.D."/>
        </authorList>
    </citation>
    <scope>NUCLEOTIDE SEQUENCE [LARGE SCALE GENOMIC DNA]</scope>
    <source>
        <strain evidence="1 2">N1-1</strain>
    </source>
</reference>
<evidence type="ECO:0000313" key="1">
    <source>
        <dbReference type="EMBL" id="MFC1408478.1"/>
    </source>
</evidence>
<dbReference type="SUPFAM" id="SSF53474">
    <property type="entry name" value="alpha/beta-Hydrolases"/>
    <property type="match status" value="1"/>
</dbReference>
<evidence type="ECO:0000313" key="2">
    <source>
        <dbReference type="Proteomes" id="UP001592582"/>
    </source>
</evidence>
<name>A0ABV6V464_9ACTN</name>
<sequence length="302" mass="31411">MADQPTPVTYEVDGFTVTAISKGVARAGSPLIAALPGGTYGSRYFDVAGSGHESFMDLAAANGYEVVSFDRPGYGGSTPFDPGENTFAHHAQVLSAAVTQAAGGRPVLLVGHSIGGMIVLLIAAGSPEFRLIGVSVTGMGAVIRSGGPAEALASLPADATVDLPYEERDKVMFGPEGTFTTEGLKQAHDSYAPVPVRELIQAPRWPEDTLPGIAPLLDIPVHNALGEYDALWDSTAENVARFAALLTAAPFVDASIARGTGHSIDHHTLGRALHLRQLAFAEDCAHWARQAAAQDAEDGSDG</sequence>
<keyword evidence="1" id="KW-0378">Hydrolase</keyword>
<dbReference type="InterPro" id="IPR000073">
    <property type="entry name" value="AB_hydrolase_1"/>
</dbReference>
<dbReference type="InterPro" id="IPR029058">
    <property type="entry name" value="AB_hydrolase_fold"/>
</dbReference>
<keyword evidence="2" id="KW-1185">Reference proteome</keyword>
<dbReference type="InterPro" id="IPR050471">
    <property type="entry name" value="AB_hydrolase"/>
</dbReference>
<dbReference type="PANTHER" id="PTHR43433">
    <property type="entry name" value="HYDROLASE, ALPHA/BETA FOLD FAMILY PROTEIN"/>
    <property type="match status" value="1"/>
</dbReference>
<dbReference type="GO" id="GO:0016787">
    <property type="term" value="F:hydrolase activity"/>
    <property type="evidence" value="ECO:0007669"/>
    <property type="project" value="UniProtKB-KW"/>
</dbReference>
<dbReference type="Gene3D" id="3.40.50.1820">
    <property type="entry name" value="alpha/beta hydrolase"/>
    <property type="match status" value="1"/>
</dbReference>
<dbReference type="EMBL" id="JBHEZX010000002">
    <property type="protein sequence ID" value="MFC1408478.1"/>
    <property type="molecule type" value="Genomic_DNA"/>
</dbReference>
<gene>
    <name evidence="1" type="ORF">ACEZDG_04220</name>
</gene>
<proteinExistence type="predicted"/>
<dbReference type="Proteomes" id="UP001592582">
    <property type="component" value="Unassembled WGS sequence"/>
</dbReference>
<organism evidence="1 2">
    <name type="scientific">Streptacidiphilus alkalitolerans</name>
    <dbReference type="NCBI Taxonomy" id="3342712"/>
    <lineage>
        <taxon>Bacteria</taxon>
        <taxon>Bacillati</taxon>
        <taxon>Actinomycetota</taxon>
        <taxon>Actinomycetes</taxon>
        <taxon>Kitasatosporales</taxon>
        <taxon>Streptomycetaceae</taxon>
        <taxon>Streptacidiphilus</taxon>
    </lineage>
</organism>
<comment type="caution">
    <text evidence="1">The sequence shown here is derived from an EMBL/GenBank/DDBJ whole genome shotgun (WGS) entry which is preliminary data.</text>
</comment>
<dbReference type="Pfam" id="PF12697">
    <property type="entry name" value="Abhydrolase_6"/>
    <property type="match status" value="1"/>
</dbReference>
<dbReference type="PANTHER" id="PTHR43433:SF5">
    <property type="entry name" value="AB HYDROLASE-1 DOMAIN-CONTAINING PROTEIN"/>
    <property type="match status" value="1"/>
</dbReference>